<evidence type="ECO:0000259" key="1">
    <source>
        <dbReference type="Pfam" id="PF22513"/>
    </source>
</evidence>
<gene>
    <name evidence="2" type="ORF">BV494_24935</name>
</gene>
<dbReference type="Proteomes" id="UP000239197">
    <property type="component" value="Plasmid unnamed2"/>
</dbReference>
<proteinExistence type="predicted"/>
<feature type="domain" description="Antitoxin FitA-like ribbon-helix-helix" evidence="1">
    <location>
        <begin position="10"/>
        <end position="44"/>
    </location>
</feature>
<name>A0A2L1UYX3_9GAMM</name>
<keyword evidence="2" id="KW-0614">Plasmid</keyword>
<reference evidence="3" key="1">
    <citation type="submission" date="2017-01" db="EMBL/GenBank/DDBJ databases">
        <title>Genome sequence of Rouxiella sp. ERMR1:05.</title>
        <authorList>
            <person name="Kumar R."/>
            <person name="Singh D."/>
            <person name="Kumar S."/>
        </authorList>
    </citation>
    <scope>NUCLEOTIDE SEQUENCE [LARGE SCALE GENOMIC DNA]</scope>
    <source>
        <strain evidence="3">ERMR1:05</strain>
        <plasmid evidence="3">unnamed2</plasmid>
    </source>
</reference>
<dbReference type="AlphaFoldDB" id="A0A2L1UYX3"/>
<dbReference type="EMBL" id="CP019064">
    <property type="protein sequence ID" value="AVF38130.1"/>
    <property type="molecule type" value="Genomic_DNA"/>
</dbReference>
<dbReference type="KEGG" id="rox:BV494_24935"/>
<protein>
    <recommendedName>
        <fullName evidence="1">Antitoxin FitA-like ribbon-helix-helix domain-containing protein</fullName>
    </recommendedName>
</protein>
<keyword evidence="3" id="KW-1185">Reference proteome</keyword>
<dbReference type="RefSeq" id="WP_104925453.1">
    <property type="nucleotide sequence ID" value="NZ_CP019064.1"/>
</dbReference>
<dbReference type="InterPro" id="IPR053853">
    <property type="entry name" value="FitA-like_RHH"/>
</dbReference>
<dbReference type="Pfam" id="PF22513">
    <property type="entry name" value="FitA-like_RHH"/>
    <property type="match status" value="1"/>
</dbReference>
<geneLocation type="plasmid" evidence="2 3">
    <name>unnamed2</name>
</geneLocation>
<organism evidence="2 3">
    <name type="scientific">Rahnella sikkimica</name>
    <dbReference type="NCBI Taxonomy" id="1805933"/>
    <lineage>
        <taxon>Bacteria</taxon>
        <taxon>Pseudomonadati</taxon>
        <taxon>Pseudomonadota</taxon>
        <taxon>Gammaproteobacteria</taxon>
        <taxon>Enterobacterales</taxon>
        <taxon>Yersiniaceae</taxon>
        <taxon>Rahnella</taxon>
    </lineage>
</organism>
<evidence type="ECO:0000313" key="2">
    <source>
        <dbReference type="EMBL" id="AVF38130.1"/>
    </source>
</evidence>
<accession>A0A2L1UYX3</accession>
<evidence type="ECO:0000313" key="3">
    <source>
        <dbReference type="Proteomes" id="UP000239197"/>
    </source>
</evidence>
<dbReference type="OrthoDB" id="6626164at2"/>
<sequence>MTAKERNRVLTIRNVSAEVDDAIASQARAHGRSKSEFVQELLTATFGDLIGNFCRANGWVALSDQEVAKMIDAKLSDYWFEAAQTLAENRAYCRILSLRTEDELNEILKAAIPLLAIRAKHMSDVTVLPHGVSMTFALFIEAAKRESATLLAFHRDLFYRITKEQFFDQVDEIREALRLPKVERPC</sequence>